<keyword evidence="2" id="KW-1133">Transmembrane helix</keyword>
<keyword evidence="2" id="KW-0472">Membrane</keyword>
<feature type="transmembrane region" description="Helical" evidence="2">
    <location>
        <begin position="79"/>
        <end position="101"/>
    </location>
</feature>
<dbReference type="EMBL" id="JYIU01000046">
    <property type="protein sequence ID" value="KJL18011.1"/>
    <property type="molecule type" value="Genomic_DNA"/>
</dbReference>
<feature type="transmembrane region" description="Helical" evidence="2">
    <location>
        <begin position="43"/>
        <end position="67"/>
    </location>
</feature>
<name>A0A0F0KFF8_9MICO</name>
<dbReference type="KEGG" id="mfol:DXT68_06630"/>
<proteinExistence type="predicted"/>
<dbReference type="AlphaFoldDB" id="A0A0F0KFF8"/>
<evidence type="ECO:0000256" key="1">
    <source>
        <dbReference type="SAM" id="MobiDB-lite"/>
    </source>
</evidence>
<gene>
    <name evidence="3" type="ORF">RN50_03117</name>
</gene>
<feature type="region of interest" description="Disordered" evidence="1">
    <location>
        <begin position="146"/>
        <end position="191"/>
    </location>
</feature>
<evidence type="ECO:0000256" key="2">
    <source>
        <dbReference type="SAM" id="Phobius"/>
    </source>
</evidence>
<evidence type="ECO:0000313" key="4">
    <source>
        <dbReference type="Proteomes" id="UP000033572"/>
    </source>
</evidence>
<accession>A0A0F0KFF8</accession>
<protein>
    <recommendedName>
        <fullName evidence="5">ATP synthase protein I</fullName>
    </recommendedName>
</protein>
<feature type="compositionally biased region" description="Basic and acidic residues" evidence="1">
    <location>
        <begin position="164"/>
        <end position="175"/>
    </location>
</feature>
<sequence length="191" mass="20135">MSANPVSSNPILRRTLLWSALSMVVLAIVAGGIGLLVDGGEGLVSGLLGVVLAMLFLGITALSILIANRWFGDPLYVQLFFAIVLGGWLLKLGLFVVIMIVLSGQPWVSPMVFFLSIVTGVVATLVIDVIVITRMRLPHVSDASLPSEAPADRAPGVQLPTVVPEDRAPGRHDLIQDAPAQDAPAEDGPRS</sequence>
<feature type="transmembrane region" description="Helical" evidence="2">
    <location>
        <begin position="16"/>
        <end position="37"/>
    </location>
</feature>
<evidence type="ECO:0008006" key="5">
    <source>
        <dbReference type="Google" id="ProtNLM"/>
    </source>
</evidence>
<dbReference type="RefSeq" id="WP_045255380.1">
    <property type="nucleotide sequence ID" value="NZ_CP031425.1"/>
</dbReference>
<dbReference type="GeneID" id="94444059"/>
<comment type="caution">
    <text evidence="3">The sequence shown here is derived from an EMBL/GenBank/DDBJ whole genome shotgun (WGS) entry which is preliminary data.</text>
</comment>
<feature type="transmembrane region" description="Helical" evidence="2">
    <location>
        <begin position="107"/>
        <end position="131"/>
    </location>
</feature>
<organism evidence="3 4">
    <name type="scientific">Microbacterium foliorum</name>
    <dbReference type="NCBI Taxonomy" id="104336"/>
    <lineage>
        <taxon>Bacteria</taxon>
        <taxon>Bacillati</taxon>
        <taxon>Actinomycetota</taxon>
        <taxon>Actinomycetes</taxon>
        <taxon>Micrococcales</taxon>
        <taxon>Microbacteriaceae</taxon>
        <taxon>Microbacterium</taxon>
    </lineage>
</organism>
<reference evidence="3 4" key="1">
    <citation type="submission" date="2015-02" db="EMBL/GenBank/DDBJ databases">
        <title>Draft genome sequences of ten Microbacterium spp. with emphasis on heavy metal contaminated environments.</title>
        <authorList>
            <person name="Corretto E."/>
        </authorList>
    </citation>
    <scope>NUCLEOTIDE SEQUENCE [LARGE SCALE GENOMIC DNA]</scope>
    <source>
        <strain evidence="3 4">DSM 12966</strain>
    </source>
</reference>
<dbReference type="PATRIC" id="fig|104336.4.peg.3157"/>
<keyword evidence="2" id="KW-0812">Transmembrane</keyword>
<evidence type="ECO:0000313" key="3">
    <source>
        <dbReference type="EMBL" id="KJL18011.1"/>
    </source>
</evidence>
<keyword evidence="4" id="KW-1185">Reference proteome</keyword>
<dbReference type="Proteomes" id="UP000033572">
    <property type="component" value="Unassembled WGS sequence"/>
</dbReference>